<reference evidence="3 4" key="1">
    <citation type="journal article" date="2015" name="PLoS Pathog.">
        <title>Leptomonas seymouri: Adaptations to the Dixenous Life Cycle Analyzed by Genome Sequencing, Transcriptome Profiling and Co-infection with Leishmania donovani.</title>
        <authorList>
            <person name="Kraeva N."/>
            <person name="Butenko A."/>
            <person name="Hlavacova J."/>
            <person name="Kostygov A."/>
            <person name="Myskova J."/>
            <person name="Grybchuk D."/>
            <person name="Lestinova T."/>
            <person name="Votypka J."/>
            <person name="Volf P."/>
            <person name="Opperdoes F."/>
            <person name="Flegontov P."/>
            <person name="Lukes J."/>
            <person name="Yurchenko V."/>
        </authorList>
    </citation>
    <scope>NUCLEOTIDE SEQUENCE [LARGE SCALE GENOMIC DNA]</scope>
    <source>
        <strain evidence="3 4">ATCC 30220</strain>
    </source>
</reference>
<feature type="coiled-coil region" evidence="1">
    <location>
        <begin position="277"/>
        <end position="314"/>
    </location>
</feature>
<protein>
    <submittedName>
        <fullName evidence="3">Uncharacterized protein</fullName>
    </submittedName>
</protein>
<proteinExistence type="predicted"/>
<evidence type="ECO:0000256" key="2">
    <source>
        <dbReference type="SAM" id="MobiDB-lite"/>
    </source>
</evidence>
<evidence type="ECO:0000313" key="4">
    <source>
        <dbReference type="Proteomes" id="UP000038009"/>
    </source>
</evidence>
<evidence type="ECO:0000256" key="1">
    <source>
        <dbReference type="SAM" id="Coils"/>
    </source>
</evidence>
<sequence length="835" mass="93585">MLQRPRTYQAKTYVPVVSAALDPYEKECNFLVDDERLEKWFQHVEDELQRYRSPFVAAETLLTEMRLYHAQLYQPERLYLNSALRVLQACVPHLSKATAAAASAAIHELLPCLVYTRRTPLSTGGAAPTLTSSSPLPRTSAYSEQLTQLTYAGAFRRMLARWNQLRMQLAQQEKHIRVEVKVMDRLVHELDHMWMKTCFYTWRTYCRQLVVRKAQLRRRLMRATSNETAPRFLRAWRQYAHKITLNAKINRTTALQQQVEALYPLEHEAKSRHDHVSEEIKEKSRLAEKSLRRLEETQDRLNVLEELITETQCSLTDHWSTWKACVNLLFGDVGRLPDKSNRTVRTDYLMNITDTASFLEKRARSKAGRQGLQHIGKFLLYESALGNCEVGTAESDNDGDTAAKAGGDGDGDHGGVQGDDSAAKLSKTPSPNRSSSPLRPPSAENLPTSSTTTAAAVSESSQPPKTENQLSIIRTATVASLAGDVDRVFAAVAAVACPVLSPLHLTDVLYHNEPFLSLTLAFLSTLYSGGHCSLFLPALRLSDRSESQKASHDPALIKAANETAAAEALERAKEGEEVHWGALMVEDVSNGMRRIQSCADVNERYLLAVRQCMMSSELEVVQGYLEDLYSRFAATGVPLSQAKLESVWEPIFPPVELPIIRALYPAQGIVSFVELVNYVTRVAEFSGRSLLTLAGRLDATYPYDPLDELRILCRSEEATEVFSKYAAQMSLLFDWLKDEEAIGKFRSDHLTILLEENLGLSDTEVEEVCALVKQQTGDVVDCHSVRWLLLVAASYVDPSPFTTPLEKFVHVLLECTPLFTELGKKYDIAKAAAKR</sequence>
<dbReference type="EMBL" id="LJSK01000035">
    <property type="protein sequence ID" value="KPI88972.1"/>
    <property type="molecule type" value="Genomic_DNA"/>
</dbReference>
<dbReference type="AlphaFoldDB" id="A0A0N1I9Y4"/>
<organism evidence="3 4">
    <name type="scientific">Leptomonas seymouri</name>
    <dbReference type="NCBI Taxonomy" id="5684"/>
    <lineage>
        <taxon>Eukaryota</taxon>
        <taxon>Discoba</taxon>
        <taxon>Euglenozoa</taxon>
        <taxon>Kinetoplastea</taxon>
        <taxon>Metakinetoplastina</taxon>
        <taxon>Trypanosomatida</taxon>
        <taxon>Trypanosomatidae</taxon>
        <taxon>Leishmaniinae</taxon>
        <taxon>Leptomonas</taxon>
    </lineage>
</organism>
<dbReference type="OrthoDB" id="239776at2759"/>
<keyword evidence="1" id="KW-0175">Coiled coil</keyword>
<dbReference type="VEuPathDB" id="TriTrypDB:Lsey_0035_0310"/>
<keyword evidence="4" id="KW-1185">Reference proteome</keyword>
<evidence type="ECO:0000313" key="3">
    <source>
        <dbReference type="EMBL" id="KPI88972.1"/>
    </source>
</evidence>
<gene>
    <name evidence="3" type="ORF">ABL78_1938</name>
</gene>
<comment type="caution">
    <text evidence="3">The sequence shown here is derived from an EMBL/GenBank/DDBJ whole genome shotgun (WGS) entry which is preliminary data.</text>
</comment>
<dbReference type="OMA" id="DATYPYD"/>
<dbReference type="Proteomes" id="UP000038009">
    <property type="component" value="Unassembled WGS sequence"/>
</dbReference>
<accession>A0A0N1I9Y4</accession>
<feature type="region of interest" description="Disordered" evidence="2">
    <location>
        <begin position="392"/>
        <end position="468"/>
    </location>
</feature>
<name>A0A0N1I9Y4_LEPSE</name>
<feature type="compositionally biased region" description="Low complexity" evidence="2">
    <location>
        <begin position="448"/>
        <end position="461"/>
    </location>
</feature>